<dbReference type="KEGG" id="var:108340142"/>
<accession>A0A0L9V5L8</accession>
<evidence type="ECO:0000256" key="1">
    <source>
        <dbReference type="ARBA" id="ARBA00004370"/>
    </source>
</evidence>
<evidence type="ECO:0000313" key="6">
    <source>
        <dbReference type="Proteomes" id="UP000053144"/>
    </source>
</evidence>
<keyword evidence="3" id="KW-0812">Transmembrane</keyword>
<dbReference type="EMBL" id="CM003378">
    <property type="protein sequence ID" value="KOM50355.1"/>
    <property type="molecule type" value="Genomic_DNA"/>
</dbReference>
<dbReference type="GO" id="GO:0016020">
    <property type="term" value="C:membrane"/>
    <property type="evidence" value="ECO:0007669"/>
    <property type="project" value="UniProtKB-SubCell"/>
</dbReference>
<dbReference type="Gramene" id="KOM50355">
    <property type="protein sequence ID" value="KOM50355"/>
    <property type="gene ID" value="LR48_Vigan08g118200"/>
</dbReference>
<reference evidence="6" key="1">
    <citation type="journal article" date="2015" name="Proc. Natl. Acad. Sci. U.S.A.">
        <title>Genome sequencing of adzuki bean (Vigna angularis) provides insight into high starch and low fat accumulation and domestication.</title>
        <authorList>
            <person name="Yang K."/>
            <person name="Tian Z."/>
            <person name="Chen C."/>
            <person name="Luo L."/>
            <person name="Zhao B."/>
            <person name="Wang Z."/>
            <person name="Yu L."/>
            <person name="Li Y."/>
            <person name="Sun Y."/>
            <person name="Li W."/>
            <person name="Chen Y."/>
            <person name="Li Y."/>
            <person name="Zhang Y."/>
            <person name="Ai D."/>
            <person name="Zhao J."/>
            <person name="Shang C."/>
            <person name="Ma Y."/>
            <person name="Wu B."/>
            <person name="Wang M."/>
            <person name="Gao L."/>
            <person name="Sun D."/>
            <person name="Zhang P."/>
            <person name="Guo F."/>
            <person name="Wang W."/>
            <person name="Li Y."/>
            <person name="Wang J."/>
            <person name="Varshney R.K."/>
            <person name="Wang J."/>
            <person name="Ling H.Q."/>
            <person name="Wan P."/>
        </authorList>
    </citation>
    <scope>NUCLEOTIDE SEQUENCE</scope>
    <source>
        <strain evidence="6">cv. Jingnong 6</strain>
    </source>
</reference>
<dbReference type="InterPro" id="IPR044839">
    <property type="entry name" value="NDR1-like"/>
</dbReference>
<dbReference type="OrthoDB" id="674678at2759"/>
<dbReference type="Proteomes" id="UP000743370">
    <property type="component" value="Unassembled WGS sequence"/>
</dbReference>
<feature type="transmembrane region" description="Helical" evidence="3">
    <location>
        <begin position="44"/>
        <end position="66"/>
    </location>
</feature>
<keyword evidence="2 3" id="KW-0472">Membrane</keyword>
<evidence type="ECO:0000313" key="5">
    <source>
        <dbReference type="EMBL" id="KOM50355.1"/>
    </source>
</evidence>
<dbReference type="PANTHER" id="PTHR31234:SF65">
    <property type="entry name" value="LATE EMBRYOGENESIS ABUNDANT PROTEIN, LEA_2 SUBGROUP"/>
    <property type="match status" value="1"/>
</dbReference>
<organism evidence="5 6">
    <name type="scientific">Phaseolus angularis</name>
    <name type="common">Azuki bean</name>
    <name type="synonym">Vigna angularis</name>
    <dbReference type="NCBI Taxonomy" id="3914"/>
    <lineage>
        <taxon>Eukaryota</taxon>
        <taxon>Viridiplantae</taxon>
        <taxon>Streptophyta</taxon>
        <taxon>Embryophyta</taxon>
        <taxon>Tracheophyta</taxon>
        <taxon>Spermatophyta</taxon>
        <taxon>Magnoliopsida</taxon>
        <taxon>eudicotyledons</taxon>
        <taxon>Gunneridae</taxon>
        <taxon>Pentapetalae</taxon>
        <taxon>rosids</taxon>
        <taxon>fabids</taxon>
        <taxon>Fabales</taxon>
        <taxon>Fabaceae</taxon>
        <taxon>Papilionoideae</taxon>
        <taxon>50 kb inversion clade</taxon>
        <taxon>NPAAA clade</taxon>
        <taxon>indigoferoid/millettioid clade</taxon>
        <taxon>Phaseoleae</taxon>
        <taxon>Vigna</taxon>
    </lineage>
</organism>
<protein>
    <submittedName>
        <fullName evidence="5">Uncharacterized protein</fullName>
    </submittedName>
</protein>
<proteinExistence type="predicted"/>
<dbReference type="STRING" id="3914.A0A0L9V5L8"/>
<evidence type="ECO:0000313" key="4">
    <source>
        <dbReference type="EMBL" id="KAG2397311.1"/>
    </source>
</evidence>
<sequence>MRSELHLRSETLFYVQKQVLQPYYPEAMAIRDLKLLKRQRSIRICFGVSSLLILIAVTMILIFAIFKPKNPLVYVNPVDLEKFQILSPNSGSAPLPLVITIQNPNYATFKNRISSGYLKYGDTIIGKIPLESRSYPPRSTTNVTTTADIQTDLLLKDPNFMSDMEGGGFNMTSEAKLSGKVSVLKFIRLKAKVYLSCTISLNISALQTTSTCVSKLKL</sequence>
<evidence type="ECO:0000313" key="7">
    <source>
        <dbReference type="Proteomes" id="UP000743370"/>
    </source>
</evidence>
<dbReference type="OMA" id="YLSCTIS"/>
<dbReference type="PANTHER" id="PTHR31234">
    <property type="entry name" value="LATE EMBRYOGENESIS ABUNDANT (LEA) HYDROXYPROLINE-RICH GLYCOPROTEIN FAMILY"/>
    <property type="match status" value="1"/>
</dbReference>
<reference evidence="4 7" key="3">
    <citation type="submission" date="2020-05" db="EMBL/GenBank/DDBJ databases">
        <title>Vigna angularis (adzuki bean) Var. LongXiaoDou No. 4 denovo assembly.</title>
        <authorList>
            <person name="Xiang H."/>
        </authorList>
    </citation>
    <scope>NUCLEOTIDE SEQUENCE [LARGE SCALE GENOMIC DNA]</scope>
    <source>
        <tissue evidence="4">Leaf</tissue>
    </source>
</reference>
<dbReference type="AlphaFoldDB" id="A0A0L9V5L8"/>
<dbReference type="Proteomes" id="UP000053144">
    <property type="component" value="Chromosome 8"/>
</dbReference>
<reference evidence="5" key="2">
    <citation type="submission" date="2015-02" db="EMBL/GenBank/DDBJ databases">
        <authorList>
            <person name="Chooi Y.-H."/>
        </authorList>
    </citation>
    <scope>NUCLEOTIDE SEQUENCE</scope>
    <source>
        <tissue evidence="5">Seedling</tissue>
    </source>
</reference>
<evidence type="ECO:0000256" key="2">
    <source>
        <dbReference type="ARBA" id="ARBA00023136"/>
    </source>
</evidence>
<comment type="subcellular location">
    <subcellularLocation>
        <location evidence="1">Membrane</location>
    </subcellularLocation>
</comment>
<gene>
    <name evidence="4" type="ORF">HKW66_Vig0144530</name>
    <name evidence="5" type="ORF">LR48_Vigan08g118200</name>
</gene>
<name>A0A0L9V5L8_PHAAN</name>
<evidence type="ECO:0000256" key="3">
    <source>
        <dbReference type="SAM" id="Phobius"/>
    </source>
</evidence>
<keyword evidence="3" id="KW-1133">Transmembrane helix</keyword>
<dbReference type="EMBL" id="JABFOF010000005">
    <property type="protein sequence ID" value="KAG2397311.1"/>
    <property type="molecule type" value="Genomic_DNA"/>
</dbReference>
<dbReference type="GO" id="GO:0098542">
    <property type="term" value="P:defense response to other organism"/>
    <property type="evidence" value="ECO:0007669"/>
    <property type="project" value="InterPro"/>
</dbReference>
<dbReference type="Gene3D" id="2.60.40.1820">
    <property type="match status" value="1"/>
</dbReference>